<keyword evidence="2" id="KW-1185">Reference proteome</keyword>
<dbReference type="Proteomes" id="UP001488805">
    <property type="component" value="Unassembled WGS sequence"/>
</dbReference>
<evidence type="ECO:0000313" key="1">
    <source>
        <dbReference type="EMBL" id="KAK9535326.1"/>
    </source>
</evidence>
<dbReference type="AlphaFoldDB" id="A0AAW1FKY6"/>
<dbReference type="EMBL" id="JBCEZU010000056">
    <property type="protein sequence ID" value="KAK9535326.1"/>
    <property type="molecule type" value="Genomic_DNA"/>
</dbReference>
<name>A0AAW1FKY6_ZOAVI</name>
<reference evidence="1 2" key="1">
    <citation type="journal article" date="2024" name="Genome Biol. Evol.">
        <title>Chromosome-level genome assembly of the viviparous eelpout Zoarces viviparus.</title>
        <authorList>
            <person name="Fuhrmann N."/>
            <person name="Brasseur M.V."/>
            <person name="Bakowski C.E."/>
            <person name="Podsiadlowski L."/>
            <person name="Prost S."/>
            <person name="Krehenwinkel H."/>
            <person name="Mayer C."/>
        </authorList>
    </citation>
    <scope>NUCLEOTIDE SEQUENCE [LARGE SCALE GENOMIC DNA]</scope>
    <source>
        <strain evidence="1">NO-MEL_2022_Ind0_liver</strain>
    </source>
</reference>
<accession>A0AAW1FKY6</accession>
<evidence type="ECO:0000313" key="2">
    <source>
        <dbReference type="Proteomes" id="UP001488805"/>
    </source>
</evidence>
<organism evidence="1 2">
    <name type="scientific">Zoarces viviparus</name>
    <name type="common">Viviparous eelpout</name>
    <name type="synonym">Blennius viviparus</name>
    <dbReference type="NCBI Taxonomy" id="48416"/>
    <lineage>
        <taxon>Eukaryota</taxon>
        <taxon>Metazoa</taxon>
        <taxon>Chordata</taxon>
        <taxon>Craniata</taxon>
        <taxon>Vertebrata</taxon>
        <taxon>Euteleostomi</taxon>
        <taxon>Actinopterygii</taxon>
        <taxon>Neopterygii</taxon>
        <taxon>Teleostei</taxon>
        <taxon>Neoteleostei</taxon>
        <taxon>Acanthomorphata</taxon>
        <taxon>Eupercaria</taxon>
        <taxon>Perciformes</taxon>
        <taxon>Cottioidei</taxon>
        <taxon>Zoarcales</taxon>
        <taxon>Zoarcidae</taxon>
        <taxon>Zoarcinae</taxon>
        <taxon>Zoarces</taxon>
    </lineage>
</organism>
<comment type="caution">
    <text evidence="1">The sequence shown here is derived from an EMBL/GenBank/DDBJ whole genome shotgun (WGS) entry which is preliminary data.</text>
</comment>
<protein>
    <submittedName>
        <fullName evidence="1">Uncharacterized protein</fullName>
    </submittedName>
</protein>
<gene>
    <name evidence="1" type="ORF">VZT92_007712</name>
</gene>
<sequence>MNPPLESAKYNDDTLLIKVSARRCVQGLYSLTSAQQASAGVNSAHVHSDDMVPSLLPCAGVKPGSCLAPGGETDGSSSCRSEHKAPERSLQSVVPVLIIDENKTLPRYRAG</sequence>
<proteinExistence type="predicted"/>